<dbReference type="Proteomes" id="UP001298593">
    <property type="component" value="Unassembled WGS sequence"/>
</dbReference>
<gene>
    <name evidence="1" type="ORF">KV113_17335</name>
</gene>
<name>A0ABU5XZ96_9MYCO</name>
<accession>A0ABU5XZ96</accession>
<proteinExistence type="predicted"/>
<evidence type="ECO:0008006" key="3">
    <source>
        <dbReference type="Google" id="ProtNLM"/>
    </source>
</evidence>
<organism evidence="1 2">
    <name type="scientific">[Mycobacterium] nativiensis</name>
    <dbReference type="NCBI Taxonomy" id="2855503"/>
    <lineage>
        <taxon>Bacteria</taxon>
        <taxon>Bacillati</taxon>
        <taxon>Actinomycetota</taxon>
        <taxon>Actinomycetes</taxon>
        <taxon>Mycobacteriales</taxon>
        <taxon>Mycobacteriaceae</taxon>
        <taxon>Mycolicibacter</taxon>
    </lineage>
</organism>
<dbReference type="EMBL" id="JAYJJU010000018">
    <property type="protein sequence ID" value="MEB3033317.1"/>
    <property type="molecule type" value="Genomic_DNA"/>
</dbReference>
<evidence type="ECO:0000313" key="2">
    <source>
        <dbReference type="Proteomes" id="UP001298593"/>
    </source>
</evidence>
<protein>
    <recommendedName>
        <fullName evidence="3">Transposase</fullName>
    </recommendedName>
</protein>
<comment type="caution">
    <text evidence="1">The sequence shown here is derived from an EMBL/GenBank/DDBJ whole genome shotgun (WGS) entry which is preliminary data.</text>
</comment>
<keyword evidence="2" id="KW-1185">Reference proteome</keyword>
<dbReference type="RefSeq" id="WP_329780119.1">
    <property type="nucleotide sequence ID" value="NZ_JAYJJU010000018.1"/>
</dbReference>
<reference evidence="1 2" key="1">
    <citation type="submission" date="2023-12" db="EMBL/GenBank/DDBJ databases">
        <title>Description of new species of Mycobacterium terrae complex isolated from sewage at the Sao Paulo Zoological Park Foundation in Brazil.</title>
        <authorList>
            <person name="Romagnoli C.L."/>
            <person name="Conceicao E.C."/>
            <person name="Machado E."/>
            <person name="Barreto L.B.P.F."/>
            <person name="Sharma A."/>
            <person name="Silva N.M."/>
            <person name="Marques L.E."/>
            <person name="Juliana M.A."/>
            <person name="Lourenco M.C.S."/>
            <person name="Digiampietri L.A."/>
            <person name="Suffys P.N."/>
            <person name="Viana-Niero C."/>
        </authorList>
    </citation>
    <scope>NUCLEOTIDE SEQUENCE [LARGE SCALE GENOMIC DNA]</scope>
    <source>
        <strain evidence="1 2">MYC340</strain>
    </source>
</reference>
<evidence type="ECO:0000313" key="1">
    <source>
        <dbReference type="EMBL" id="MEB3033317.1"/>
    </source>
</evidence>
<sequence length="186" mass="21038">MTPNSQVTAFRLKLTPRQRELLLTHLWVNADNTYDDVEEHGDRPVDYSAGFWMILDRLPEQTWHLPAWWRRQLARAFDDLALDLEAGRLPHPRCVAEEAALVIAVAGAQAAMMDRQYDDQVAALPETTGDQDWQAATNALIGTPHLAWTMTPGDCPEWLGDLPPSTSWFDPFDGAETRSPARGFRR</sequence>